<accession>A0AAV8QQJ3</accession>
<evidence type="ECO:0000313" key="3">
    <source>
        <dbReference type="Proteomes" id="UP001222027"/>
    </source>
</evidence>
<dbReference type="AlphaFoldDB" id="A0AAV8QQJ3"/>
<dbReference type="EMBL" id="JAQQAF010000006">
    <property type="protein sequence ID" value="KAJ8480600.1"/>
    <property type="molecule type" value="Genomic_DNA"/>
</dbReference>
<feature type="region of interest" description="Disordered" evidence="1">
    <location>
        <begin position="1"/>
        <end position="109"/>
    </location>
</feature>
<name>A0AAV8QQJ3_ENSVE</name>
<reference evidence="2 3" key="1">
    <citation type="submission" date="2022-12" db="EMBL/GenBank/DDBJ databases">
        <title>Chromosome-scale assembly of the Ensete ventricosum genome.</title>
        <authorList>
            <person name="Dussert Y."/>
            <person name="Stocks J."/>
            <person name="Wendawek A."/>
            <person name="Woldeyes F."/>
            <person name="Nichols R.A."/>
            <person name="Borrell J.S."/>
        </authorList>
    </citation>
    <scope>NUCLEOTIDE SEQUENCE [LARGE SCALE GENOMIC DNA]</scope>
    <source>
        <strain evidence="3">cv. Maze</strain>
        <tissue evidence="2">Seeds</tissue>
    </source>
</reference>
<evidence type="ECO:0000313" key="2">
    <source>
        <dbReference type="EMBL" id="KAJ8480600.1"/>
    </source>
</evidence>
<comment type="caution">
    <text evidence="2">The sequence shown here is derived from an EMBL/GenBank/DDBJ whole genome shotgun (WGS) entry which is preliminary data.</text>
</comment>
<dbReference type="PANTHER" id="PTHR34776:SF1">
    <property type="entry name" value="F17F16.3 PROTEIN"/>
    <property type="match status" value="1"/>
</dbReference>
<protein>
    <submittedName>
        <fullName evidence="2">Uncharacterized protein</fullName>
    </submittedName>
</protein>
<feature type="compositionally biased region" description="Basic and acidic residues" evidence="1">
    <location>
        <begin position="98"/>
        <end position="109"/>
    </location>
</feature>
<proteinExistence type="predicted"/>
<feature type="compositionally biased region" description="Basic and acidic residues" evidence="1">
    <location>
        <begin position="1"/>
        <end position="22"/>
    </location>
</feature>
<sequence>MGQGEEVKTRPEPKVEIQERGEVFFFYRPRVDKEEAHSANDVQRMYVVLRPESGEQRSVEEKQSPDSGKESKMSSEDDEQKKKESEVGSEEDENENGGDEKEGGCGREEVNIEEQPLFRFIVMGKKSLPDPGQRSRPFWGFVELVTTKADDIKKALQGEEYETATRGHRRRPSARALGEGVYRILRHHQSGRRTHTHLVYKLEFPPGDAGNEPQESLNIEREASFIIQIKNPEQGGGGGGGGGGGFAGLQRKRRACFPAHLQGQFGKRRFGPADPPDFLNYEGCELLLIAASDDIDEELGLELRTECEADAKWSDLLQVFGETAASKPLLSGTWV</sequence>
<evidence type="ECO:0000256" key="1">
    <source>
        <dbReference type="SAM" id="MobiDB-lite"/>
    </source>
</evidence>
<keyword evidence="3" id="KW-1185">Reference proteome</keyword>
<gene>
    <name evidence="2" type="ORF">OPV22_024327</name>
</gene>
<organism evidence="2 3">
    <name type="scientific">Ensete ventricosum</name>
    <name type="common">Abyssinian banana</name>
    <name type="synonym">Musa ensete</name>
    <dbReference type="NCBI Taxonomy" id="4639"/>
    <lineage>
        <taxon>Eukaryota</taxon>
        <taxon>Viridiplantae</taxon>
        <taxon>Streptophyta</taxon>
        <taxon>Embryophyta</taxon>
        <taxon>Tracheophyta</taxon>
        <taxon>Spermatophyta</taxon>
        <taxon>Magnoliopsida</taxon>
        <taxon>Liliopsida</taxon>
        <taxon>Zingiberales</taxon>
        <taxon>Musaceae</taxon>
        <taxon>Ensete</taxon>
    </lineage>
</organism>
<feature type="compositionally biased region" description="Basic and acidic residues" evidence="1">
    <location>
        <begin position="29"/>
        <end position="38"/>
    </location>
</feature>
<dbReference type="PANTHER" id="PTHR34776">
    <property type="entry name" value="F17F16.3 PROTEIN"/>
    <property type="match status" value="1"/>
</dbReference>
<dbReference type="Proteomes" id="UP001222027">
    <property type="component" value="Unassembled WGS sequence"/>
</dbReference>
<feature type="compositionally biased region" description="Basic and acidic residues" evidence="1">
    <location>
        <begin position="52"/>
        <end position="86"/>
    </location>
</feature>
<feature type="compositionally biased region" description="Acidic residues" evidence="1">
    <location>
        <begin position="87"/>
        <end position="97"/>
    </location>
</feature>